<dbReference type="PANTHER" id="PTHR42780:SF1">
    <property type="entry name" value="ISOLEUCINE--TRNA LIGASE, CYTOPLASMIC"/>
    <property type="match status" value="1"/>
</dbReference>
<dbReference type="GO" id="GO:0008270">
    <property type="term" value="F:zinc ion binding"/>
    <property type="evidence" value="ECO:0007669"/>
    <property type="project" value="UniProtKB-UniRule"/>
</dbReference>
<dbReference type="Proteomes" id="UP000824074">
    <property type="component" value="Unassembled WGS sequence"/>
</dbReference>
<comment type="cofactor">
    <cofactor evidence="11">
        <name>Zn(2+)</name>
        <dbReference type="ChEBI" id="CHEBI:29105"/>
    </cofactor>
</comment>
<dbReference type="InterPro" id="IPR009080">
    <property type="entry name" value="tRNAsynth_Ia_anticodon-bd"/>
</dbReference>
<dbReference type="AlphaFoldDB" id="A0A9D1LH11"/>
<dbReference type="Gene3D" id="1.10.730.10">
    <property type="entry name" value="Isoleucyl-tRNA Synthetase, Domain 1"/>
    <property type="match status" value="1"/>
</dbReference>
<comment type="domain">
    <text evidence="11">IleRS has two distinct active sites: one for aminoacylation and one for editing. The misactivated valine is translocated from the active site to the editing site, which sterically excludes the correctly activated isoleucine. The single editing site contains two valyl binding pockets, one specific for each substrate (Val-AMP or Val-tRNA(Ile)).</text>
</comment>
<comment type="function">
    <text evidence="9 11">Catalyzes the attachment of isoleucine to tRNA(Ile). As IleRS can inadvertently accommodate and process structurally similar amino acids such as valine, to avoid such errors it has two additional distinct tRNA(Ile)-dependent editing activities. One activity is designated as 'pretransfer' editing and involves the hydrolysis of activated Val-AMP. The other activity is designated 'posttransfer' editing and involves deacylation of mischarged Val-tRNA(Ile).</text>
</comment>
<dbReference type="GO" id="GO:0002161">
    <property type="term" value="F:aminoacyl-tRNA deacylase activity"/>
    <property type="evidence" value="ECO:0007669"/>
    <property type="project" value="InterPro"/>
</dbReference>
<protein>
    <recommendedName>
        <fullName evidence="11">Isoleucine--tRNA ligase</fullName>
        <ecNumber evidence="11">6.1.1.5</ecNumber>
    </recommendedName>
    <alternativeName>
        <fullName evidence="11">Isoleucyl-tRNA synthetase</fullName>
        <shortName evidence="11">IleRS</shortName>
    </alternativeName>
</protein>
<keyword evidence="3 11" id="KW-0479">Metal-binding</keyword>
<feature type="short sequence motif" description="'KMSKS' region" evidence="11">
    <location>
        <begin position="590"/>
        <end position="594"/>
    </location>
</feature>
<dbReference type="PANTHER" id="PTHR42780">
    <property type="entry name" value="SOLEUCYL-TRNA SYNTHETASE"/>
    <property type="match status" value="1"/>
</dbReference>
<dbReference type="GO" id="GO:0004822">
    <property type="term" value="F:isoleucine-tRNA ligase activity"/>
    <property type="evidence" value="ECO:0007669"/>
    <property type="project" value="UniProtKB-UniRule"/>
</dbReference>
<dbReference type="GO" id="GO:0000049">
    <property type="term" value="F:tRNA binding"/>
    <property type="evidence" value="ECO:0007669"/>
    <property type="project" value="InterPro"/>
</dbReference>
<proteinExistence type="inferred from homology"/>
<dbReference type="SUPFAM" id="SSF50677">
    <property type="entry name" value="ValRS/IleRS/LeuRS editing domain"/>
    <property type="match status" value="1"/>
</dbReference>
<dbReference type="HAMAP" id="MF_02003">
    <property type="entry name" value="Ile_tRNA_synth_type2"/>
    <property type="match status" value="1"/>
</dbReference>
<comment type="catalytic activity">
    <reaction evidence="10 11">
        <text>tRNA(Ile) + L-isoleucine + ATP = L-isoleucyl-tRNA(Ile) + AMP + diphosphate</text>
        <dbReference type="Rhea" id="RHEA:11060"/>
        <dbReference type="Rhea" id="RHEA-COMP:9666"/>
        <dbReference type="Rhea" id="RHEA-COMP:9695"/>
        <dbReference type="ChEBI" id="CHEBI:30616"/>
        <dbReference type="ChEBI" id="CHEBI:33019"/>
        <dbReference type="ChEBI" id="CHEBI:58045"/>
        <dbReference type="ChEBI" id="CHEBI:78442"/>
        <dbReference type="ChEBI" id="CHEBI:78528"/>
        <dbReference type="ChEBI" id="CHEBI:456215"/>
        <dbReference type="EC" id="6.1.1.5"/>
    </reaction>
</comment>
<name>A0A9D1LH11_9FIRM</name>
<evidence type="ECO:0000313" key="14">
    <source>
        <dbReference type="EMBL" id="HIU40348.1"/>
    </source>
</evidence>
<gene>
    <name evidence="11" type="primary">ileS</name>
    <name evidence="14" type="ORF">IAB68_03525</name>
</gene>
<dbReference type="NCBIfam" id="TIGR00392">
    <property type="entry name" value="ileS"/>
    <property type="match status" value="1"/>
</dbReference>
<dbReference type="CDD" id="cd00818">
    <property type="entry name" value="IleRS_core"/>
    <property type="match status" value="1"/>
</dbReference>
<evidence type="ECO:0000256" key="10">
    <source>
        <dbReference type="ARBA" id="ARBA00048359"/>
    </source>
</evidence>
<evidence type="ECO:0000256" key="5">
    <source>
        <dbReference type="ARBA" id="ARBA00022833"/>
    </source>
</evidence>
<reference evidence="14" key="1">
    <citation type="submission" date="2020-10" db="EMBL/GenBank/DDBJ databases">
        <authorList>
            <person name="Gilroy R."/>
        </authorList>
    </citation>
    <scope>NUCLEOTIDE SEQUENCE</scope>
    <source>
        <strain evidence="14">CHK193-30670</strain>
    </source>
</reference>
<evidence type="ECO:0000259" key="13">
    <source>
        <dbReference type="Pfam" id="PF08264"/>
    </source>
</evidence>
<comment type="subcellular location">
    <subcellularLocation>
        <location evidence="11">Cytoplasm</location>
    </subcellularLocation>
</comment>
<feature type="domain" description="Methionyl/Valyl/Leucyl/Isoleucyl-tRNA synthetase anticodon-binding" evidence="13">
    <location>
        <begin position="677"/>
        <end position="823"/>
    </location>
</feature>
<dbReference type="FunFam" id="3.40.50.620:FF:000075">
    <property type="entry name" value="Isoleucine--tRNA ligase"/>
    <property type="match status" value="1"/>
</dbReference>
<keyword evidence="7 11" id="KW-0648">Protein biosynthesis</keyword>
<dbReference type="EC" id="6.1.1.5" evidence="11"/>
<evidence type="ECO:0000256" key="11">
    <source>
        <dbReference type="HAMAP-Rule" id="MF_02003"/>
    </source>
</evidence>
<evidence type="ECO:0000256" key="3">
    <source>
        <dbReference type="ARBA" id="ARBA00022723"/>
    </source>
</evidence>
<dbReference type="InterPro" id="IPR013155">
    <property type="entry name" value="M/V/L/I-tRNA-synth_anticd-bd"/>
</dbReference>
<dbReference type="SUPFAM" id="SSF52374">
    <property type="entry name" value="Nucleotidylyl transferase"/>
    <property type="match status" value="1"/>
</dbReference>
<dbReference type="Pfam" id="PF00133">
    <property type="entry name" value="tRNA-synt_1"/>
    <property type="match status" value="1"/>
</dbReference>
<comment type="subunit">
    <text evidence="11">Monomer.</text>
</comment>
<keyword evidence="2 11" id="KW-0436">Ligase</keyword>
<dbReference type="GO" id="GO:0005524">
    <property type="term" value="F:ATP binding"/>
    <property type="evidence" value="ECO:0007669"/>
    <property type="project" value="UniProtKB-UniRule"/>
</dbReference>
<dbReference type="InterPro" id="IPR002301">
    <property type="entry name" value="Ile-tRNA-ligase"/>
</dbReference>
<feature type="binding site" evidence="11">
    <location>
        <position position="593"/>
    </location>
    <ligand>
        <name>ATP</name>
        <dbReference type="ChEBI" id="CHEBI:30616"/>
    </ligand>
</feature>
<evidence type="ECO:0000256" key="7">
    <source>
        <dbReference type="ARBA" id="ARBA00022917"/>
    </source>
</evidence>
<evidence type="ECO:0000256" key="9">
    <source>
        <dbReference type="ARBA" id="ARBA00025217"/>
    </source>
</evidence>
<comment type="similarity">
    <text evidence="11">Belongs to the class-I aminoacyl-tRNA synthetase family. IleS type 2 subfamily.</text>
</comment>
<dbReference type="InterPro" id="IPR014729">
    <property type="entry name" value="Rossmann-like_a/b/a_fold"/>
</dbReference>
<dbReference type="InterPro" id="IPR002300">
    <property type="entry name" value="aa-tRNA-synth_Ia"/>
</dbReference>
<dbReference type="GO" id="GO:0005737">
    <property type="term" value="C:cytoplasm"/>
    <property type="evidence" value="ECO:0007669"/>
    <property type="project" value="UniProtKB-SubCell"/>
</dbReference>
<evidence type="ECO:0000313" key="15">
    <source>
        <dbReference type="Proteomes" id="UP000824074"/>
    </source>
</evidence>
<keyword evidence="1 11" id="KW-0963">Cytoplasm</keyword>
<dbReference type="Gene3D" id="3.40.50.620">
    <property type="entry name" value="HUPs"/>
    <property type="match status" value="2"/>
</dbReference>
<feature type="short sequence motif" description="'HIGH' region" evidence="11">
    <location>
        <begin position="50"/>
        <end position="60"/>
    </location>
</feature>
<dbReference type="InterPro" id="IPR009008">
    <property type="entry name" value="Val/Leu/Ile-tRNA-synth_edit"/>
</dbReference>
<evidence type="ECO:0000256" key="6">
    <source>
        <dbReference type="ARBA" id="ARBA00022840"/>
    </source>
</evidence>
<keyword evidence="5 11" id="KW-0862">Zinc</keyword>
<dbReference type="SUPFAM" id="SSF47323">
    <property type="entry name" value="Anticodon-binding domain of a subclass of class I aminoacyl-tRNA synthetases"/>
    <property type="match status" value="2"/>
</dbReference>
<evidence type="ECO:0000256" key="8">
    <source>
        <dbReference type="ARBA" id="ARBA00023146"/>
    </source>
</evidence>
<dbReference type="EMBL" id="DVMT01000035">
    <property type="protein sequence ID" value="HIU40348.1"/>
    <property type="molecule type" value="Genomic_DNA"/>
</dbReference>
<sequence length="1031" mass="120209">MSKIFKELPKKSEYEQEQEILKKWKEEDILKKTIDNRETCENWVFYDGPATANGNPGVHHMVAKFIKDAFCKYQTMKGKRVLRKIGWDTHGLPVEVQVEKELGFNGKKDIEKYGVEQFNKKCREAVWKNEEAFTRLTDEMGQFIDTKNSYITYKNDYIETEWWILKKFFDEGLFYEGVKITPYCPRCGTSLASHEVAQGYKEVSVDTVIVPMKKKDEDAYFLVWTTTPWTLIANVALCVNPDETYVKVESKGYKFILAKALMNKVLGDDVKIVEEYKGKDLEYQEYEQLLPFLTVNKKAFFVTCDNYVTMEDGTGVVHIAPAFGEDDANVGKKYNLPYLNPVGEDGCYTDGPWKGMRVFDADLEVIKYLKENDKLFKKQKIVHNYPHCWRCKSPLLYYSKPSFYLEVTKIKDKIIEENKKVNWYPSYVGEKRFGNWLEELKDWAISRQRYWGTPLPLWRCSCGHEEMIGSRKELVEKAVEKIDETIELHRPYVDDIHIKCPKCGKKMTRVKDVIDCWFDSGSMPFAQYHYPFENEDLFKEQFPADFIAEGIDQTRGWFYSLLVISVFVTGKSPYKNVLVNDLLLDKNGQKMHKSRGNAIEPFSLIEKNGADPIRWYLPYVSPVWTPIKFDEEGLKEVYSKFFNTFKNTYSFFALYANTDNVDPRKFSVSYDKLEEIDKWLLSKYNKLLDYVTKAYDEYDLTRVVRSVTDFVSEDLSNWYIRRTRKRFWAHDLDDSKKAVYKTTYDVLVGLCKIIAPIASFTAEEIYTNLTDGTSVHLSDFPKSNLSLVDDRIENKMDLVRSIISLGRNAREEVKIKVRQPISEVLIDGKDKDLIGDLDELIKEELNVKKVTYINDLSKYMDFEVKPNFKVVGKIFGPKIKLYQEELKKLTDEDIKFIQNGEAVTIKIDGELFDITEEMVDIRVSAKEGYDVAKDENNFIILNTTLTSELINEGIARELISKVQNLRKQKDFDVADRIKLYYEGPSSFDKVIESFGDMIKKETLSKELIKKEELTDKFNLNGIEVKLDVEKA</sequence>
<dbReference type="CDD" id="cd07961">
    <property type="entry name" value="Anticodon_Ia_Ile_ABEc"/>
    <property type="match status" value="1"/>
</dbReference>
<feature type="domain" description="Aminoacyl-tRNA synthetase class Ia" evidence="12">
    <location>
        <begin position="20"/>
        <end position="624"/>
    </location>
</feature>
<evidence type="ECO:0000256" key="2">
    <source>
        <dbReference type="ARBA" id="ARBA00022598"/>
    </source>
</evidence>
<organism evidence="14 15">
    <name type="scientific">Candidatus Aphodocola excrementigallinarum</name>
    <dbReference type="NCBI Taxonomy" id="2840670"/>
    <lineage>
        <taxon>Bacteria</taxon>
        <taxon>Bacillati</taxon>
        <taxon>Bacillota</taxon>
        <taxon>Bacilli</taxon>
        <taxon>Candidatus Aphodocola</taxon>
    </lineage>
</organism>
<dbReference type="InterPro" id="IPR033709">
    <property type="entry name" value="Anticodon_Ile_ABEc"/>
</dbReference>
<evidence type="ECO:0000256" key="4">
    <source>
        <dbReference type="ARBA" id="ARBA00022741"/>
    </source>
</evidence>
<dbReference type="PRINTS" id="PR00984">
    <property type="entry name" value="TRNASYNTHILE"/>
</dbReference>
<keyword evidence="4 11" id="KW-0547">Nucleotide-binding</keyword>
<dbReference type="GO" id="GO:0006428">
    <property type="term" value="P:isoleucyl-tRNA aminoacylation"/>
    <property type="evidence" value="ECO:0007669"/>
    <property type="project" value="UniProtKB-UniRule"/>
</dbReference>
<evidence type="ECO:0000256" key="1">
    <source>
        <dbReference type="ARBA" id="ARBA00022490"/>
    </source>
</evidence>
<keyword evidence="8 11" id="KW-0030">Aminoacyl-tRNA synthetase</keyword>
<dbReference type="Pfam" id="PF19302">
    <property type="entry name" value="DUF5915"/>
    <property type="match status" value="1"/>
</dbReference>
<accession>A0A9D1LH11</accession>
<evidence type="ECO:0000259" key="12">
    <source>
        <dbReference type="Pfam" id="PF00133"/>
    </source>
</evidence>
<dbReference type="InterPro" id="IPR023586">
    <property type="entry name" value="Ile-tRNA-ligase_type2"/>
</dbReference>
<reference evidence="14" key="2">
    <citation type="journal article" date="2021" name="PeerJ">
        <title>Extensive microbial diversity within the chicken gut microbiome revealed by metagenomics and culture.</title>
        <authorList>
            <person name="Gilroy R."/>
            <person name="Ravi A."/>
            <person name="Getino M."/>
            <person name="Pursley I."/>
            <person name="Horton D.L."/>
            <person name="Alikhan N.F."/>
            <person name="Baker D."/>
            <person name="Gharbi K."/>
            <person name="Hall N."/>
            <person name="Watson M."/>
            <person name="Adriaenssens E.M."/>
            <person name="Foster-Nyarko E."/>
            <person name="Jarju S."/>
            <person name="Secka A."/>
            <person name="Antonio M."/>
            <person name="Oren A."/>
            <person name="Chaudhuri R.R."/>
            <person name="La Ragione R."/>
            <person name="Hildebrand F."/>
            <person name="Pallen M.J."/>
        </authorList>
    </citation>
    <scope>NUCLEOTIDE SEQUENCE</scope>
    <source>
        <strain evidence="14">CHK193-30670</strain>
    </source>
</reference>
<keyword evidence="6 11" id="KW-0067">ATP-binding</keyword>
<comment type="caution">
    <text evidence="14">The sequence shown here is derived from an EMBL/GenBank/DDBJ whole genome shotgun (WGS) entry which is preliminary data.</text>
</comment>
<dbReference type="Pfam" id="PF08264">
    <property type="entry name" value="Anticodon_1"/>
    <property type="match status" value="1"/>
</dbReference>